<dbReference type="GO" id="GO:0003924">
    <property type="term" value="F:GTPase activity"/>
    <property type="evidence" value="ECO:0007669"/>
    <property type="project" value="InterPro"/>
</dbReference>
<evidence type="ECO:0000256" key="2">
    <source>
        <dbReference type="ARBA" id="ARBA00022741"/>
    </source>
</evidence>
<comment type="caution">
    <text evidence="7">The sequence shown here is derived from an EMBL/GenBank/DDBJ whole genome shotgun (WGS) entry which is preliminary data.</text>
</comment>
<dbReference type="GO" id="GO:0030010">
    <property type="term" value="P:establishment of cell polarity"/>
    <property type="evidence" value="ECO:0007669"/>
    <property type="project" value="UniProtKB-ARBA"/>
</dbReference>
<evidence type="ECO:0008006" key="9">
    <source>
        <dbReference type="Google" id="ProtNLM"/>
    </source>
</evidence>
<dbReference type="Gene3D" id="3.40.50.300">
    <property type="entry name" value="P-loop containing nucleotide triphosphate hydrolases"/>
    <property type="match status" value="1"/>
</dbReference>
<feature type="binding site" evidence="4">
    <location>
        <begin position="126"/>
        <end position="129"/>
    </location>
    <ligand>
        <name>GTP</name>
        <dbReference type="ChEBI" id="CHEBI:37565"/>
    </ligand>
</feature>
<dbReference type="Pfam" id="PF00025">
    <property type="entry name" value="Arf"/>
    <property type="match status" value="1"/>
</dbReference>
<comment type="similarity">
    <text evidence="1 6">Belongs to the small GTPase superfamily. Arf family.</text>
</comment>
<dbReference type="InterPro" id="IPR005225">
    <property type="entry name" value="Small_GTP-bd"/>
</dbReference>
<dbReference type="FunFam" id="3.40.50.300:FF:000412">
    <property type="entry name" value="ADP-ribosylation factor 1"/>
    <property type="match status" value="1"/>
</dbReference>
<dbReference type="VEuPathDB" id="FungiDB:AeMF1_016378"/>
<feature type="binding site" evidence="4">
    <location>
        <begin position="24"/>
        <end position="31"/>
    </location>
    <ligand>
        <name>GTP</name>
        <dbReference type="ChEBI" id="CHEBI:37565"/>
    </ligand>
</feature>
<name>A0A6G0XEA1_9STRA</name>
<evidence type="ECO:0000256" key="1">
    <source>
        <dbReference type="ARBA" id="ARBA00010290"/>
    </source>
</evidence>
<dbReference type="PROSITE" id="PS51417">
    <property type="entry name" value="ARF"/>
    <property type="match status" value="1"/>
</dbReference>
<evidence type="ECO:0000256" key="5">
    <source>
        <dbReference type="PIRSR" id="PIRSR606689-2"/>
    </source>
</evidence>
<organism evidence="7 8">
    <name type="scientific">Aphanomyces euteiches</name>
    <dbReference type="NCBI Taxonomy" id="100861"/>
    <lineage>
        <taxon>Eukaryota</taxon>
        <taxon>Sar</taxon>
        <taxon>Stramenopiles</taxon>
        <taxon>Oomycota</taxon>
        <taxon>Saprolegniomycetes</taxon>
        <taxon>Saprolegniales</taxon>
        <taxon>Verrucalvaceae</taxon>
        <taxon>Aphanomyces</taxon>
    </lineage>
</organism>
<dbReference type="AlphaFoldDB" id="A0A6G0XEA1"/>
<feature type="binding site" evidence="4">
    <location>
        <position position="70"/>
    </location>
    <ligand>
        <name>GTP</name>
        <dbReference type="ChEBI" id="CHEBI:37565"/>
    </ligand>
</feature>
<proteinExistence type="inferred from homology"/>
<dbReference type="InterPro" id="IPR024156">
    <property type="entry name" value="Small_GTPase_ARF"/>
</dbReference>
<dbReference type="GO" id="GO:0005525">
    <property type="term" value="F:GTP binding"/>
    <property type="evidence" value="ECO:0007669"/>
    <property type="project" value="UniProtKB-KW"/>
</dbReference>
<keyword evidence="5" id="KW-0479">Metal-binding</keyword>
<evidence type="ECO:0000256" key="4">
    <source>
        <dbReference type="PIRSR" id="PIRSR606689-1"/>
    </source>
</evidence>
<dbReference type="Proteomes" id="UP000481153">
    <property type="component" value="Unassembled WGS sequence"/>
</dbReference>
<keyword evidence="8" id="KW-1185">Reference proteome</keyword>
<dbReference type="SUPFAM" id="SSF52540">
    <property type="entry name" value="P-loop containing nucleoside triphosphate hydrolases"/>
    <property type="match status" value="1"/>
</dbReference>
<evidence type="ECO:0000313" key="8">
    <source>
        <dbReference type="Proteomes" id="UP000481153"/>
    </source>
</evidence>
<sequence length="185" mass="20746">MGGIFSRVFMKLFSKAEARLIMIGLDGAGKTTLLYRFQLGQVVTTTPTIGFNVEAVETKQIKFNVWDLSGHDKIRSVWRTMCPNTQGVIFVVDSTDVARMDTAREELHNILWEEHLKDSIVLVFANKQDQVGALDPAVISAKMGLDQLRQVWHLQPGSAVSGDGVESGLEWMNKAMRKHPMFKLI</sequence>
<dbReference type="SMART" id="SM00177">
    <property type="entry name" value="ARF"/>
    <property type="match status" value="1"/>
</dbReference>
<dbReference type="NCBIfam" id="TIGR00231">
    <property type="entry name" value="small_GTP"/>
    <property type="match status" value="1"/>
</dbReference>
<dbReference type="PRINTS" id="PR00328">
    <property type="entry name" value="SAR1GTPBP"/>
</dbReference>
<dbReference type="CDD" id="cd00878">
    <property type="entry name" value="Arf_Arl"/>
    <property type="match status" value="1"/>
</dbReference>
<evidence type="ECO:0000256" key="3">
    <source>
        <dbReference type="ARBA" id="ARBA00023134"/>
    </source>
</evidence>
<gene>
    <name evidence="7" type="ORF">Ae201684_005646</name>
</gene>
<accession>A0A6G0XEA1</accession>
<dbReference type="PANTHER" id="PTHR11711">
    <property type="entry name" value="ADP RIBOSYLATION FACTOR-RELATED"/>
    <property type="match status" value="1"/>
</dbReference>
<dbReference type="InterPro" id="IPR027417">
    <property type="entry name" value="P-loop_NTPase"/>
</dbReference>
<dbReference type="InterPro" id="IPR006689">
    <property type="entry name" value="Small_GTPase_ARF/SAR"/>
</dbReference>
<evidence type="ECO:0000313" key="7">
    <source>
        <dbReference type="EMBL" id="KAF0738534.1"/>
    </source>
</evidence>
<keyword evidence="5" id="KW-0460">Magnesium</keyword>
<feature type="binding site" evidence="5">
    <location>
        <position position="48"/>
    </location>
    <ligand>
        <name>Mg(2+)</name>
        <dbReference type="ChEBI" id="CHEBI:18420"/>
    </ligand>
</feature>
<dbReference type="SMART" id="SM00178">
    <property type="entry name" value="SAR"/>
    <property type="match status" value="1"/>
</dbReference>
<evidence type="ECO:0000256" key="6">
    <source>
        <dbReference type="RuleBase" id="RU003925"/>
    </source>
</evidence>
<protein>
    <recommendedName>
        <fullName evidence="9">ADP-ribosylation factor</fullName>
    </recommendedName>
</protein>
<keyword evidence="2 4" id="KW-0547">Nucleotide-binding</keyword>
<dbReference type="EMBL" id="VJMJ01000073">
    <property type="protein sequence ID" value="KAF0738534.1"/>
    <property type="molecule type" value="Genomic_DNA"/>
</dbReference>
<dbReference type="GO" id="GO:0046872">
    <property type="term" value="F:metal ion binding"/>
    <property type="evidence" value="ECO:0007669"/>
    <property type="project" value="UniProtKB-KW"/>
</dbReference>
<reference evidence="7 8" key="1">
    <citation type="submission" date="2019-07" db="EMBL/GenBank/DDBJ databases">
        <title>Genomics analysis of Aphanomyces spp. identifies a new class of oomycete effector associated with host adaptation.</title>
        <authorList>
            <person name="Gaulin E."/>
        </authorList>
    </citation>
    <scope>NUCLEOTIDE SEQUENCE [LARGE SCALE GENOMIC DNA]</scope>
    <source>
        <strain evidence="7 8">ATCC 201684</strain>
    </source>
</reference>
<feature type="binding site" evidence="5">
    <location>
        <position position="31"/>
    </location>
    <ligand>
        <name>Mg(2+)</name>
        <dbReference type="ChEBI" id="CHEBI:18420"/>
    </ligand>
</feature>
<dbReference type="SMART" id="SM00175">
    <property type="entry name" value="RAB"/>
    <property type="match status" value="1"/>
</dbReference>
<keyword evidence="3 4" id="KW-0342">GTP-binding</keyword>